<feature type="region of interest" description="Disordered" evidence="7">
    <location>
        <begin position="413"/>
        <end position="455"/>
    </location>
</feature>
<dbReference type="InterPro" id="IPR038188">
    <property type="entry name" value="TorS_sensor_sf"/>
</dbReference>
<evidence type="ECO:0000256" key="5">
    <source>
        <dbReference type="PROSITE-ProRule" id="PRU00284"/>
    </source>
</evidence>
<sequence>MGIRSRLYTAFGVVALLTLISGSIGVLEFVKLGRSMNSVTEDSFSAFTLAQELSAKAREVAQSGPHIAAARDQADLDRRLNSAKTDLDSLKAMVEGAQAESENAESLQLALANVQMLGATLDKLAENVKTRNDVSALMAAEMEEVASLDRELQDLIDPAIKNQNSKFNVTSQLMNVESDISKLRKGVQKLVSEEFRFMQELMEFKGDVNALVGSLYRTPTQESFKDVDARYSEFELIGTKIQLVALLRDFNEKPKIEEAANRLYAVGDKQNNIFTLRKKILAAETGIDTAANEATIIAVALENVVARFIDATEEQSRTVVAKTNGDIEQATMVQIVIASSSVLMALLIAWLYVGRNLMRRLNRFVEDMRSIAGGNLETDVLVKGSDEITEMATALIGFRDNAKEAEVARAEAEMERKRREEDKARAEAEAQENERRAQEEKERLAAEAEVQKRDEMNRLADDFEGSVKNLVESFAAATEQMTATSQSMAETARETSSRSETVANASQEASASVNSVSSAAEELSSSIQEISRQVGTAAEIAGQAVSEAERTNGMVVSLNEAAAKIGDVVSLINDIAGQTNLLALNATIEAARAGEAGKGFAVVASEVKNLATQTARATEEISNQIRSVQEETTSAVGAIGSISSTIGRINEIATGIASAVEEQGAATSEISRSVQMAAQGTQSVSENIATVSEAAATTGQSASEVQNVATDLSREVGSLDQEVQRFLMTIRG</sequence>
<evidence type="ECO:0000259" key="10">
    <source>
        <dbReference type="PROSITE" id="PS50192"/>
    </source>
</evidence>
<keyword evidence="8" id="KW-0812">Transmembrane</keyword>
<keyword evidence="3 5" id="KW-0807">Transducer</keyword>
<name>A0ABQ5U5D3_9PROT</name>
<comment type="subcellular location">
    <subcellularLocation>
        <location evidence="1">Cell inner membrane</location>
        <topology evidence="1">Multi-pass membrane protein</topology>
    </subcellularLocation>
</comment>
<keyword evidence="8" id="KW-1133">Transmembrane helix</keyword>
<evidence type="ECO:0000313" key="13">
    <source>
        <dbReference type="Proteomes" id="UP001161409"/>
    </source>
</evidence>
<dbReference type="PROSITE" id="PS50111">
    <property type="entry name" value="CHEMOTAXIS_TRANSDUC_2"/>
    <property type="match status" value="1"/>
</dbReference>
<dbReference type="Gene3D" id="1.20.58.920">
    <property type="match status" value="1"/>
</dbReference>
<evidence type="ECO:0000256" key="1">
    <source>
        <dbReference type="ARBA" id="ARBA00004429"/>
    </source>
</evidence>
<feature type="transmembrane region" description="Helical" evidence="8">
    <location>
        <begin position="332"/>
        <end position="353"/>
    </location>
</feature>
<dbReference type="Pfam" id="PF12729">
    <property type="entry name" value="4HB_MCP_1"/>
    <property type="match status" value="1"/>
</dbReference>
<dbReference type="Pfam" id="PF00015">
    <property type="entry name" value="MCPsignal"/>
    <property type="match status" value="1"/>
</dbReference>
<evidence type="ECO:0000313" key="12">
    <source>
        <dbReference type="EMBL" id="GLQ06400.1"/>
    </source>
</evidence>
<protein>
    <submittedName>
        <fullName evidence="12">Methyl-accepting chemotaxis protein</fullName>
    </submittedName>
</protein>
<dbReference type="CDD" id="cd06225">
    <property type="entry name" value="HAMP"/>
    <property type="match status" value="1"/>
</dbReference>
<keyword evidence="2" id="KW-0997">Cell inner membrane</keyword>
<dbReference type="EMBL" id="BSNF01000006">
    <property type="protein sequence ID" value="GLQ06400.1"/>
    <property type="molecule type" value="Genomic_DNA"/>
</dbReference>
<evidence type="ECO:0000256" key="8">
    <source>
        <dbReference type="SAM" id="Phobius"/>
    </source>
</evidence>
<keyword evidence="6" id="KW-0175">Coiled coil</keyword>
<comment type="caution">
    <text evidence="12">The sequence shown here is derived from an EMBL/GenBank/DDBJ whole genome shotgun (WGS) entry which is preliminary data.</text>
</comment>
<feature type="coiled-coil region" evidence="6">
    <location>
        <begin position="73"/>
        <end position="107"/>
    </location>
</feature>
<evidence type="ECO:0000259" key="11">
    <source>
        <dbReference type="PROSITE" id="PS50885"/>
    </source>
</evidence>
<evidence type="ECO:0000256" key="2">
    <source>
        <dbReference type="ARBA" id="ARBA00022519"/>
    </source>
</evidence>
<dbReference type="Gene3D" id="6.10.340.10">
    <property type="match status" value="1"/>
</dbReference>
<organism evidence="12 13">
    <name type="scientific">Sneathiella chinensis</name>
    <dbReference type="NCBI Taxonomy" id="349750"/>
    <lineage>
        <taxon>Bacteria</taxon>
        <taxon>Pseudomonadati</taxon>
        <taxon>Pseudomonadota</taxon>
        <taxon>Alphaproteobacteria</taxon>
        <taxon>Sneathiellales</taxon>
        <taxon>Sneathiellaceae</taxon>
        <taxon>Sneathiella</taxon>
    </lineage>
</organism>
<reference evidence="12" key="1">
    <citation type="journal article" date="2014" name="Int. J. Syst. Evol. Microbiol.">
        <title>Complete genome of a new Firmicutes species belonging to the dominant human colonic microbiota ('Ruminococcus bicirculans') reveals two chromosomes and a selective capacity to utilize plant glucans.</title>
        <authorList>
            <consortium name="NISC Comparative Sequencing Program"/>
            <person name="Wegmann U."/>
            <person name="Louis P."/>
            <person name="Goesmann A."/>
            <person name="Henrissat B."/>
            <person name="Duncan S.H."/>
            <person name="Flint H.J."/>
        </authorList>
    </citation>
    <scope>NUCLEOTIDE SEQUENCE</scope>
    <source>
        <strain evidence="12">NBRC 103408</strain>
    </source>
</reference>
<feature type="domain" description="T-SNARE coiled-coil homology" evidence="10">
    <location>
        <begin position="639"/>
        <end position="691"/>
    </location>
</feature>
<feature type="domain" description="HAMP" evidence="11">
    <location>
        <begin position="355"/>
        <end position="407"/>
    </location>
</feature>
<dbReference type="PROSITE" id="PS50885">
    <property type="entry name" value="HAMP"/>
    <property type="match status" value="1"/>
</dbReference>
<evidence type="ECO:0000259" key="9">
    <source>
        <dbReference type="PROSITE" id="PS50111"/>
    </source>
</evidence>
<evidence type="ECO:0000256" key="4">
    <source>
        <dbReference type="ARBA" id="ARBA00029447"/>
    </source>
</evidence>
<dbReference type="SUPFAM" id="SSF158472">
    <property type="entry name" value="HAMP domain-like"/>
    <property type="match status" value="1"/>
</dbReference>
<dbReference type="PANTHER" id="PTHR32089">
    <property type="entry name" value="METHYL-ACCEPTING CHEMOTAXIS PROTEIN MCPB"/>
    <property type="match status" value="1"/>
</dbReference>
<reference evidence="12" key="2">
    <citation type="submission" date="2023-01" db="EMBL/GenBank/DDBJ databases">
        <title>Draft genome sequence of Sneathiella chinensis strain NBRC 103408.</title>
        <authorList>
            <person name="Sun Q."/>
            <person name="Mori K."/>
        </authorList>
    </citation>
    <scope>NUCLEOTIDE SEQUENCE</scope>
    <source>
        <strain evidence="12">NBRC 103408</strain>
    </source>
</reference>
<evidence type="ECO:0000256" key="6">
    <source>
        <dbReference type="SAM" id="Coils"/>
    </source>
</evidence>
<keyword evidence="13" id="KW-1185">Reference proteome</keyword>
<dbReference type="SMART" id="SM00283">
    <property type="entry name" value="MA"/>
    <property type="match status" value="1"/>
</dbReference>
<dbReference type="Proteomes" id="UP001161409">
    <property type="component" value="Unassembled WGS sequence"/>
</dbReference>
<feature type="domain" description="Methyl-accepting transducer" evidence="9">
    <location>
        <begin position="477"/>
        <end position="702"/>
    </location>
</feature>
<dbReference type="SMART" id="SM00304">
    <property type="entry name" value="HAMP"/>
    <property type="match status" value="1"/>
</dbReference>
<keyword evidence="2" id="KW-1003">Cell membrane</keyword>
<dbReference type="InterPro" id="IPR024478">
    <property type="entry name" value="HlyB_4HB_MCP"/>
</dbReference>
<dbReference type="PANTHER" id="PTHR32089:SF112">
    <property type="entry name" value="LYSOZYME-LIKE PROTEIN-RELATED"/>
    <property type="match status" value="1"/>
</dbReference>
<dbReference type="InterPro" id="IPR004089">
    <property type="entry name" value="MCPsignal_dom"/>
</dbReference>
<keyword evidence="8" id="KW-0472">Membrane</keyword>
<feature type="region of interest" description="Disordered" evidence="7">
    <location>
        <begin position="481"/>
        <end position="513"/>
    </location>
</feature>
<proteinExistence type="inferred from homology"/>
<evidence type="ECO:0000256" key="3">
    <source>
        <dbReference type="ARBA" id="ARBA00023224"/>
    </source>
</evidence>
<comment type="similarity">
    <text evidence="4">Belongs to the methyl-accepting chemotaxis (MCP) protein family.</text>
</comment>
<accession>A0ABQ5U5D3</accession>
<dbReference type="Gene3D" id="1.10.287.950">
    <property type="entry name" value="Methyl-accepting chemotaxis protein"/>
    <property type="match status" value="1"/>
</dbReference>
<dbReference type="Pfam" id="PF00672">
    <property type="entry name" value="HAMP"/>
    <property type="match status" value="1"/>
</dbReference>
<evidence type="ECO:0000256" key="7">
    <source>
        <dbReference type="SAM" id="MobiDB-lite"/>
    </source>
</evidence>
<gene>
    <name evidence="12" type="ORF">GCM10007924_16210</name>
</gene>
<dbReference type="SUPFAM" id="SSF58104">
    <property type="entry name" value="Methyl-accepting chemotaxis protein (MCP) signaling domain"/>
    <property type="match status" value="1"/>
</dbReference>
<dbReference type="PROSITE" id="PS50192">
    <property type="entry name" value="T_SNARE"/>
    <property type="match status" value="1"/>
</dbReference>
<dbReference type="InterPro" id="IPR000727">
    <property type="entry name" value="T_SNARE_dom"/>
</dbReference>
<feature type="compositionally biased region" description="Low complexity" evidence="7">
    <location>
        <begin position="503"/>
        <end position="513"/>
    </location>
</feature>
<dbReference type="InterPro" id="IPR003660">
    <property type="entry name" value="HAMP_dom"/>
</dbReference>